<dbReference type="Gene3D" id="3.30.390.30">
    <property type="match status" value="1"/>
</dbReference>
<evidence type="ECO:0000313" key="8">
    <source>
        <dbReference type="Proteomes" id="UP000483035"/>
    </source>
</evidence>
<dbReference type="AlphaFoldDB" id="A0A6L9UF26"/>
<feature type="domain" description="Reductase C-terminal" evidence="6">
    <location>
        <begin position="334"/>
        <end position="417"/>
    </location>
</feature>
<protein>
    <submittedName>
        <fullName evidence="7">NAD(P)/FAD-dependent oxidoreductase</fullName>
    </submittedName>
</protein>
<evidence type="ECO:0000256" key="1">
    <source>
        <dbReference type="ARBA" id="ARBA00001974"/>
    </source>
</evidence>
<dbReference type="InterPro" id="IPR028202">
    <property type="entry name" value="Reductase_C"/>
</dbReference>
<reference evidence="7 8" key="1">
    <citation type="submission" date="2019-12" db="EMBL/GenBank/DDBJ databases">
        <title>Rhizobium genotypes associated with high levels of biological nitrogen fixation by grain legumes in a temperate-maritime cropping system.</title>
        <authorList>
            <person name="Maluk M."/>
            <person name="Francesc Ferrando Molina F."/>
            <person name="Lopez Del Egido L."/>
            <person name="Lafos M."/>
            <person name="Langarica-Fuentes A."/>
            <person name="Gebre Yohannes G."/>
            <person name="Young M.W."/>
            <person name="Martin P."/>
            <person name="Gantlett R."/>
            <person name="Kenicer G."/>
            <person name="Hawes C."/>
            <person name="Begg G.S."/>
            <person name="Quilliam R.S."/>
            <person name="Squire G.R."/>
            <person name="Poole P.S."/>
            <person name="Young P.W."/>
            <person name="Iannetta P.M."/>
            <person name="James E.K."/>
        </authorList>
    </citation>
    <scope>NUCLEOTIDE SEQUENCE [LARGE SCALE GENOMIC DNA]</scope>
    <source>
        <strain evidence="7 8">JHI1118</strain>
    </source>
</reference>
<evidence type="ECO:0000256" key="4">
    <source>
        <dbReference type="ARBA" id="ARBA00023002"/>
    </source>
</evidence>
<dbReference type="GO" id="GO:0016651">
    <property type="term" value="F:oxidoreductase activity, acting on NAD(P)H"/>
    <property type="evidence" value="ECO:0007669"/>
    <property type="project" value="TreeGrafter"/>
</dbReference>
<dbReference type="Gene3D" id="3.50.50.60">
    <property type="entry name" value="FAD/NAD(P)-binding domain"/>
    <property type="match status" value="2"/>
</dbReference>
<dbReference type="Pfam" id="PF07992">
    <property type="entry name" value="Pyr_redox_2"/>
    <property type="match status" value="1"/>
</dbReference>
<dbReference type="InterPro" id="IPR036188">
    <property type="entry name" value="FAD/NAD-bd_sf"/>
</dbReference>
<organism evidence="7 8">
    <name type="scientific">Rhizobium lusitanum</name>
    <dbReference type="NCBI Taxonomy" id="293958"/>
    <lineage>
        <taxon>Bacteria</taxon>
        <taxon>Pseudomonadati</taxon>
        <taxon>Pseudomonadota</taxon>
        <taxon>Alphaproteobacteria</taxon>
        <taxon>Hyphomicrobiales</taxon>
        <taxon>Rhizobiaceae</taxon>
        <taxon>Rhizobium/Agrobacterium group</taxon>
        <taxon>Rhizobium</taxon>
    </lineage>
</organism>
<dbReference type="PANTHER" id="PTHR43557:SF2">
    <property type="entry name" value="RIESKE DOMAIN-CONTAINING PROTEIN-RELATED"/>
    <property type="match status" value="1"/>
</dbReference>
<dbReference type="RefSeq" id="WP_163990708.1">
    <property type="nucleotide sequence ID" value="NZ_WUEY01000014.1"/>
</dbReference>
<dbReference type="PRINTS" id="PR00368">
    <property type="entry name" value="FADPNR"/>
</dbReference>
<dbReference type="PRINTS" id="PR00411">
    <property type="entry name" value="PNDRDTASEI"/>
</dbReference>
<dbReference type="InterPro" id="IPR023753">
    <property type="entry name" value="FAD/NAD-binding_dom"/>
</dbReference>
<name>A0A6L9UF26_9HYPH</name>
<evidence type="ECO:0000256" key="3">
    <source>
        <dbReference type="ARBA" id="ARBA00022827"/>
    </source>
</evidence>
<evidence type="ECO:0000256" key="2">
    <source>
        <dbReference type="ARBA" id="ARBA00022630"/>
    </source>
</evidence>
<evidence type="ECO:0000313" key="7">
    <source>
        <dbReference type="EMBL" id="NEI72882.1"/>
    </source>
</evidence>
<keyword evidence="3" id="KW-0274">FAD</keyword>
<proteinExistence type="predicted"/>
<dbReference type="InterPro" id="IPR016156">
    <property type="entry name" value="FAD/NAD-linked_Rdtase_dimer_sf"/>
</dbReference>
<comment type="cofactor">
    <cofactor evidence="1">
        <name>FAD</name>
        <dbReference type="ChEBI" id="CHEBI:57692"/>
    </cofactor>
</comment>
<dbReference type="InterPro" id="IPR050446">
    <property type="entry name" value="FAD-oxidoreductase/Apoptosis"/>
</dbReference>
<dbReference type="SUPFAM" id="SSF51905">
    <property type="entry name" value="FAD/NAD(P)-binding domain"/>
    <property type="match status" value="1"/>
</dbReference>
<keyword evidence="4" id="KW-0560">Oxidoreductase</keyword>
<dbReference type="SUPFAM" id="SSF55424">
    <property type="entry name" value="FAD/NAD-linked reductases, dimerisation (C-terminal) domain"/>
    <property type="match status" value="1"/>
</dbReference>
<evidence type="ECO:0000259" key="5">
    <source>
        <dbReference type="Pfam" id="PF07992"/>
    </source>
</evidence>
<feature type="domain" description="FAD/NAD(P)-binding" evidence="5">
    <location>
        <begin position="13"/>
        <end position="315"/>
    </location>
</feature>
<dbReference type="GO" id="GO:0005737">
    <property type="term" value="C:cytoplasm"/>
    <property type="evidence" value="ECO:0007669"/>
    <property type="project" value="TreeGrafter"/>
</dbReference>
<comment type="caution">
    <text evidence="7">The sequence shown here is derived from an EMBL/GenBank/DDBJ whole genome shotgun (WGS) entry which is preliminary data.</text>
</comment>
<accession>A0A6L9UF26</accession>
<dbReference type="Proteomes" id="UP000483035">
    <property type="component" value="Unassembled WGS sequence"/>
</dbReference>
<evidence type="ECO:0000259" key="6">
    <source>
        <dbReference type="Pfam" id="PF14759"/>
    </source>
</evidence>
<keyword evidence="2" id="KW-0285">Flavoprotein</keyword>
<sequence>MPDDTFGYVKTRYDVLIVGGGHAGAQAAISLRQLKFHGSIAIIGDEPELPYERPPLSKDYLSREKTFDRILLRPASFWEERNVTLLTGREVDMVDPSDMKIIADDGSVIVYGTLIWAAGGRPRRLRCAGGDLEGVHSVRTRADVDRIQAELGDVEDVAVVGGGYIGLETAAVLTGLGKKVTVLEAQDRVLARVAGPVISRFYEAQHRAHGVDIRFGATVEAIEESGGRACGVRLSTGETIPCQMVIVGIGIAPSIDALISAGASYAYGNGVVVDEFCRTTMPDIYAVGDCALHNNPFADGAQIRLESVQNASDMAMTAAKAIVGMPEAYRSVPWFWSNQYDLRLQTVGLSRGYDEEVVRGDVSSRSFSVAYLKQGRIIALDCVNAAKDYVQGKRLIEAGVRVSARAVSDPANALRDIA</sequence>
<dbReference type="PANTHER" id="PTHR43557">
    <property type="entry name" value="APOPTOSIS-INDUCING FACTOR 1"/>
    <property type="match status" value="1"/>
</dbReference>
<gene>
    <name evidence="7" type="ORF">GR212_25295</name>
</gene>
<dbReference type="EMBL" id="WUEY01000014">
    <property type="protein sequence ID" value="NEI72882.1"/>
    <property type="molecule type" value="Genomic_DNA"/>
</dbReference>
<dbReference type="Pfam" id="PF14759">
    <property type="entry name" value="Reductase_C"/>
    <property type="match status" value="1"/>
</dbReference>